<dbReference type="PROSITE" id="PS50075">
    <property type="entry name" value="CARRIER"/>
    <property type="match status" value="1"/>
</dbReference>
<dbReference type="InterPro" id="IPR003231">
    <property type="entry name" value="ACP"/>
</dbReference>
<protein>
    <recommendedName>
        <fullName evidence="3 4">Acyl carrier protein</fullName>
        <shortName evidence="3">ACP</shortName>
    </recommendedName>
</protein>
<organism evidence="7 8">
    <name type="scientific">Imperialibacter roseus</name>
    <dbReference type="NCBI Taxonomy" id="1324217"/>
    <lineage>
        <taxon>Bacteria</taxon>
        <taxon>Pseudomonadati</taxon>
        <taxon>Bacteroidota</taxon>
        <taxon>Cytophagia</taxon>
        <taxon>Cytophagales</taxon>
        <taxon>Flammeovirgaceae</taxon>
        <taxon>Imperialibacter</taxon>
    </lineage>
</organism>
<dbReference type="Gene3D" id="1.10.1200.10">
    <property type="entry name" value="ACP-like"/>
    <property type="match status" value="1"/>
</dbReference>
<evidence type="ECO:0000256" key="1">
    <source>
        <dbReference type="ARBA" id="ARBA00022450"/>
    </source>
</evidence>
<keyword evidence="2 3" id="KW-0597">Phosphoprotein</keyword>
<dbReference type="Proteomes" id="UP001302349">
    <property type="component" value="Chromosome"/>
</dbReference>
<dbReference type="SMART" id="SM00823">
    <property type="entry name" value="PKS_PP"/>
    <property type="match status" value="1"/>
</dbReference>
<feature type="domain" description="Carrier" evidence="6">
    <location>
        <begin position="2"/>
        <end position="77"/>
    </location>
</feature>
<dbReference type="SUPFAM" id="SSF47336">
    <property type="entry name" value="ACP-like"/>
    <property type="match status" value="1"/>
</dbReference>
<comment type="similarity">
    <text evidence="3">Belongs to the acyl carrier protein (ACP) family.</text>
</comment>
<dbReference type="InterPro" id="IPR020806">
    <property type="entry name" value="PKS_PP-bd"/>
</dbReference>
<sequence length="86" mass="9605">MGSTLETVRSILADKLACPLSKVTPDASFYKDLGIDSLDYAELVMELEREFDITIPSSEASRITTVNQVIDYINRRIKACKGLSNY</sequence>
<evidence type="ECO:0000256" key="4">
    <source>
        <dbReference type="NCBIfam" id="TIGR00517"/>
    </source>
</evidence>
<dbReference type="PANTHER" id="PTHR20863:SF76">
    <property type="entry name" value="CARRIER DOMAIN-CONTAINING PROTEIN"/>
    <property type="match status" value="1"/>
</dbReference>
<keyword evidence="8" id="KW-1185">Reference proteome</keyword>
<comment type="pathway">
    <text evidence="3 5">Lipid metabolism; fatty acid biosynthesis.</text>
</comment>
<name>A0ABZ0IM21_9BACT</name>
<dbReference type="NCBIfam" id="TIGR00517">
    <property type="entry name" value="acyl_carrier"/>
    <property type="match status" value="1"/>
</dbReference>
<dbReference type="InterPro" id="IPR036736">
    <property type="entry name" value="ACP-like_sf"/>
</dbReference>
<keyword evidence="3" id="KW-0444">Lipid biosynthesis</keyword>
<evidence type="ECO:0000259" key="6">
    <source>
        <dbReference type="PROSITE" id="PS50075"/>
    </source>
</evidence>
<keyword evidence="3" id="KW-0276">Fatty acid metabolism</keyword>
<comment type="PTM">
    <text evidence="3">4'-phosphopantetheine is transferred from CoA to a specific serine of apo-ACP by AcpS. This modification is essential for activity because fatty acids are bound in thioester linkage to the sulfhydryl of the prosthetic group.</text>
</comment>
<feature type="modified residue" description="O-(pantetheine 4'-phosphoryl)serine" evidence="3">
    <location>
        <position position="37"/>
    </location>
</feature>
<dbReference type="HAMAP" id="MF_01217">
    <property type="entry name" value="Acyl_carrier"/>
    <property type="match status" value="1"/>
</dbReference>
<comment type="PTM">
    <text evidence="5">4'-phosphopantetheine is transferred from CoA to a specific serine of apo-ACP by acpS.</text>
</comment>
<dbReference type="InterPro" id="IPR009081">
    <property type="entry name" value="PP-bd_ACP"/>
</dbReference>
<evidence type="ECO:0000313" key="7">
    <source>
        <dbReference type="EMBL" id="WOK05562.1"/>
    </source>
</evidence>
<reference evidence="7 8" key="1">
    <citation type="journal article" date="2023" name="Microbiol. Resour. Announc.">
        <title>Complete Genome Sequence of Imperialibacter roseus strain P4T.</title>
        <authorList>
            <person name="Tizabi D.R."/>
            <person name="Bachvaroff T."/>
            <person name="Hill R.T."/>
        </authorList>
    </citation>
    <scope>NUCLEOTIDE SEQUENCE [LARGE SCALE GENOMIC DNA]</scope>
    <source>
        <strain evidence="7 8">P4T</strain>
    </source>
</reference>
<evidence type="ECO:0000256" key="5">
    <source>
        <dbReference type="RuleBase" id="RU003545"/>
    </source>
</evidence>
<proteinExistence type="inferred from homology"/>
<keyword evidence="3" id="KW-0443">Lipid metabolism</keyword>
<comment type="subcellular location">
    <subcellularLocation>
        <location evidence="3">Cytoplasm</location>
    </subcellularLocation>
</comment>
<dbReference type="EMBL" id="CP136051">
    <property type="protein sequence ID" value="WOK05562.1"/>
    <property type="molecule type" value="Genomic_DNA"/>
</dbReference>
<dbReference type="NCBIfam" id="NF002150">
    <property type="entry name" value="PRK00982.1-4"/>
    <property type="match status" value="1"/>
</dbReference>
<evidence type="ECO:0000256" key="3">
    <source>
        <dbReference type="HAMAP-Rule" id="MF_01217"/>
    </source>
</evidence>
<dbReference type="Pfam" id="PF00550">
    <property type="entry name" value="PP-binding"/>
    <property type="match status" value="1"/>
</dbReference>
<accession>A0ABZ0IM21</accession>
<gene>
    <name evidence="3 7" type="primary">acpP</name>
    <name evidence="7" type="ORF">RT717_21025</name>
</gene>
<keyword evidence="3" id="KW-0275">Fatty acid biosynthesis</keyword>
<keyword evidence="3" id="KW-0963">Cytoplasm</keyword>
<keyword evidence="1 3" id="KW-0596">Phosphopantetheine</keyword>
<comment type="function">
    <text evidence="3 5">Carrier of the growing fatty acid chain in fatty acid biosynthesis.</text>
</comment>
<dbReference type="NCBIfam" id="NF002148">
    <property type="entry name" value="PRK00982.1-2"/>
    <property type="match status" value="1"/>
</dbReference>
<evidence type="ECO:0000313" key="8">
    <source>
        <dbReference type="Proteomes" id="UP001302349"/>
    </source>
</evidence>
<dbReference type="RefSeq" id="WP_317488320.1">
    <property type="nucleotide sequence ID" value="NZ_CP136051.1"/>
</dbReference>
<evidence type="ECO:0000256" key="2">
    <source>
        <dbReference type="ARBA" id="ARBA00022553"/>
    </source>
</evidence>
<dbReference type="PANTHER" id="PTHR20863">
    <property type="entry name" value="ACYL CARRIER PROTEIN"/>
    <property type="match status" value="1"/>
</dbReference>